<gene>
    <name evidence="3" type="ORF">KV110_10005</name>
</gene>
<feature type="compositionally biased region" description="Basic residues" evidence="1">
    <location>
        <begin position="112"/>
        <end position="126"/>
    </location>
</feature>
<name>A0ABX8RUS4_NOCIO</name>
<dbReference type="Pfam" id="PF13490">
    <property type="entry name" value="zf-HC2"/>
    <property type="match status" value="1"/>
</dbReference>
<evidence type="ECO:0000259" key="2">
    <source>
        <dbReference type="Pfam" id="PF13490"/>
    </source>
</evidence>
<dbReference type="PANTHER" id="PTHR37461:SF1">
    <property type="entry name" value="ANTI-SIGMA-K FACTOR RSKA"/>
    <property type="match status" value="1"/>
</dbReference>
<proteinExistence type="predicted"/>
<dbReference type="RefSeq" id="WP_218475371.1">
    <property type="nucleotide sequence ID" value="NZ_BAABJN010000001.1"/>
</dbReference>
<feature type="region of interest" description="Disordered" evidence="1">
    <location>
        <begin position="100"/>
        <end position="126"/>
    </location>
</feature>
<dbReference type="InterPro" id="IPR027383">
    <property type="entry name" value="Znf_put"/>
</dbReference>
<dbReference type="EMBL" id="CP078145">
    <property type="protein sequence ID" value="QXN93383.1"/>
    <property type="molecule type" value="Genomic_DNA"/>
</dbReference>
<evidence type="ECO:0000313" key="4">
    <source>
        <dbReference type="Proteomes" id="UP000694257"/>
    </source>
</evidence>
<dbReference type="InterPro" id="IPR051474">
    <property type="entry name" value="Anti-sigma-K/W_factor"/>
</dbReference>
<dbReference type="PANTHER" id="PTHR37461">
    <property type="entry name" value="ANTI-SIGMA-K FACTOR RSKA"/>
    <property type="match status" value="1"/>
</dbReference>
<protein>
    <submittedName>
        <fullName evidence="3">Zf-HC2 domain-containing protein</fullName>
    </submittedName>
</protein>
<keyword evidence="4" id="KW-1185">Reference proteome</keyword>
<accession>A0ABX8RUS4</accession>
<dbReference type="Proteomes" id="UP000694257">
    <property type="component" value="Chromosome"/>
</dbReference>
<sequence length="126" mass="13919">MNPDIHNLTGAFVLDALNDAERAAFARHLDNCPTCHAEVTLLRSVAARLATAVAPVSAPSLKDRVLADLSTRRQLPADTLGRTQIIPAIGDLERTAIMPPLEGLTDNDFPPKSKRRWTPFRKRRSR</sequence>
<evidence type="ECO:0000256" key="1">
    <source>
        <dbReference type="SAM" id="MobiDB-lite"/>
    </source>
</evidence>
<evidence type="ECO:0000313" key="3">
    <source>
        <dbReference type="EMBL" id="QXN93383.1"/>
    </source>
</evidence>
<organism evidence="3 4">
    <name type="scientific">Nocardia iowensis</name>
    <dbReference type="NCBI Taxonomy" id="204891"/>
    <lineage>
        <taxon>Bacteria</taxon>
        <taxon>Bacillati</taxon>
        <taxon>Actinomycetota</taxon>
        <taxon>Actinomycetes</taxon>
        <taxon>Mycobacteriales</taxon>
        <taxon>Nocardiaceae</taxon>
        <taxon>Nocardia</taxon>
    </lineage>
</organism>
<feature type="domain" description="Putative zinc-finger" evidence="2">
    <location>
        <begin position="5"/>
        <end position="36"/>
    </location>
</feature>
<reference evidence="3 4" key="1">
    <citation type="submission" date="2021-07" db="EMBL/GenBank/DDBJ databases">
        <title>Whole Genome Sequence of Nocardia Iowensis.</title>
        <authorList>
            <person name="Lamm A."/>
            <person name="Collins-Fairclough A.M."/>
            <person name="Bunk B."/>
            <person name="Sproer C."/>
        </authorList>
    </citation>
    <scope>NUCLEOTIDE SEQUENCE [LARGE SCALE GENOMIC DNA]</scope>
    <source>
        <strain evidence="3 4">NRRL 5646</strain>
    </source>
</reference>